<keyword evidence="1" id="KW-0812">Transmembrane</keyword>
<keyword evidence="3" id="KW-1185">Reference proteome</keyword>
<comment type="caution">
    <text evidence="2">The sequence shown here is derived from an EMBL/GenBank/DDBJ whole genome shotgun (WGS) entry which is preliminary data.</text>
</comment>
<dbReference type="Proteomes" id="UP001162972">
    <property type="component" value="Chromosome 10"/>
</dbReference>
<accession>A0AAD6KXL9</accession>
<organism evidence="2 3">
    <name type="scientific">Salix udensis</name>
    <dbReference type="NCBI Taxonomy" id="889485"/>
    <lineage>
        <taxon>Eukaryota</taxon>
        <taxon>Viridiplantae</taxon>
        <taxon>Streptophyta</taxon>
        <taxon>Embryophyta</taxon>
        <taxon>Tracheophyta</taxon>
        <taxon>Spermatophyta</taxon>
        <taxon>Magnoliopsida</taxon>
        <taxon>eudicotyledons</taxon>
        <taxon>Gunneridae</taxon>
        <taxon>Pentapetalae</taxon>
        <taxon>rosids</taxon>
        <taxon>fabids</taxon>
        <taxon>Malpighiales</taxon>
        <taxon>Salicaceae</taxon>
        <taxon>Saliceae</taxon>
        <taxon>Salix</taxon>
    </lineage>
</organism>
<keyword evidence="1" id="KW-1133">Transmembrane helix</keyword>
<evidence type="ECO:0000256" key="1">
    <source>
        <dbReference type="SAM" id="Phobius"/>
    </source>
</evidence>
<keyword evidence="1" id="KW-0472">Membrane</keyword>
<evidence type="ECO:0000313" key="2">
    <source>
        <dbReference type="EMBL" id="KAJ6431541.1"/>
    </source>
</evidence>
<reference evidence="2 3" key="1">
    <citation type="journal article" date="2023" name="Int. J. Mol. Sci.">
        <title>De Novo Assembly and Annotation of 11 Diverse Shrub Willow (Salix) Genomes Reveals Novel Gene Organization in Sex-Linked Regions.</title>
        <authorList>
            <person name="Hyden B."/>
            <person name="Feng K."/>
            <person name="Yates T.B."/>
            <person name="Jawdy S."/>
            <person name="Cereghino C."/>
            <person name="Smart L.B."/>
            <person name="Muchero W."/>
        </authorList>
    </citation>
    <scope>NUCLEOTIDE SEQUENCE [LARGE SCALE GENOMIC DNA]</scope>
    <source>
        <tissue evidence="2">Shoot tip</tissue>
    </source>
</reference>
<proteinExistence type="predicted"/>
<sequence length="124" mass="13505">MGAHKLLPAVGLRRGKRSGRVLRAGLSFRLWLSLLTILFLLSLALFGLKFITLAGHGGGMESGMSSSHQLLITSNVKKINKEVEQQQLQHPEFGGVIVKAPGSKKRMQLCGYGRETFGGQFISI</sequence>
<name>A0AAD6KXL9_9ROSI</name>
<protein>
    <submittedName>
        <fullName evidence="2">Uncharacterized protein</fullName>
    </submittedName>
</protein>
<feature type="transmembrane region" description="Helical" evidence="1">
    <location>
        <begin position="30"/>
        <end position="51"/>
    </location>
</feature>
<dbReference type="AlphaFoldDB" id="A0AAD6KXL9"/>
<gene>
    <name evidence="2" type="ORF">OIU84_018926</name>
</gene>
<evidence type="ECO:0000313" key="3">
    <source>
        <dbReference type="Proteomes" id="UP001162972"/>
    </source>
</evidence>
<dbReference type="EMBL" id="JAPFFJ010000003">
    <property type="protein sequence ID" value="KAJ6431541.1"/>
    <property type="molecule type" value="Genomic_DNA"/>
</dbReference>